<proteinExistence type="predicted"/>
<dbReference type="Gene3D" id="3.40.30.10">
    <property type="entry name" value="Glutaredoxin"/>
    <property type="match status" value="1"/>
</dbReference>
<keyword evidence="3" id="KW-1185">Reference proteome</keyword>
<dbReference type="SUPFAM" id="SSF52833">
    <property type="entry name" value="Thioredoxin-like"/>
    <property type="match status" value="1"/>
</dbReference>
<accession>A0A1I2MII7</accession>
<dbReference type="AlphaFoldDB" id="A0A1I2MII7"/>
<dbReference type="EMBL" id="FOOG01000013">
    <property type="protein sequence ID" value="SFF90549.1"/>
    <property type="molecule type" value="Genomic_DNA"/>
</dbReference>
<protein>
    <submittedName>
        <fullName evidence="2">Thioredoxin</fullName>
    </submittedName>
</protein>
<dbReference type="CDD" id="cd02947">
    <property type="entry name" value="TRX_family"/>
    <property type="match status" value="1"/>
</dbReference>
<reference evidence="3" key="1">
    <citation type="submission" date="2016-10" db="EMBL/GenBank/DDBJ databases">
        <authorList>
            <person name="Varghese N."/>
            <person name="Submissions S."/>
        </authorList>
    </citation>
    <scope>NUCLEOTIDE SEQUENCE [LARGE SCALE GENOMIC DNA]</scope>
    <source>
        <strain evidence="3">FP5</strain>
    </source>
</reference>
<gene>
    <name evidence="2" type="ORF">SAMN05216353_11329</name>
</gene>
<evidence type="ECO:0000259" key="1">
    <source>
        <dbReference type="Pfam" id="PF00085"/>
    </source>
</evidence>
<feature type="domain" description="Thioredoxin" evidence="1">
    <location>
        <begin position="23"/>
        <end position="85"/>
    </location>
</feature>
<organism evidence="2 3">
    <name type="scientific">Halobacillus alkaliphilus</name>
    <dbReference type="NCBI Taxonomy" id="396056"/>
    <lineage>
        <taxon>Bacteria</taxon>
        <taxon>Bacillati</taxon>
        <taxon>Bacillota</taxon>
        <taxon>Bacilli</taxon>
        <taxon>Bacillales</taxon>
        <taxon>Bacillaceae</taxon>
        <taxon>Halobacillus</taxon>
    </lineage>
</organism>
<evidence type="ECO:0000313" key="3">
    <source>
        <dbReference type="Proteomes" id="UP000198897"/>
    </source>
</evidence>
<evidence type="ECO:0000313" key="2">
    <source>
        <dbReference type="EMBL" id="SFF90549.1"/>
    </source>
</evidence>
<dbReference type="RefSeq" id="WP_089751762.1">
    <property type="nucleotide sequence ID" value="NZ_FOOG01000013.1"/>
</dbReference>
<dbReference type="OrthoDB" id="5784238at2"/>
<sequence>MQEIDNKSAGHELEEQNIGLTFIHTPFCGTCHLARKMLTTIEVTYNRDLFKECNASLHPDLMKTYQIKSVPCLLITHHGEILEKIYAFHSVPFMYDKLSEYVKK</sequence>
<dbReference type="Proteomes" id="UP000198897">
    <property type="component" value="Unassembled WGS sequence"/>
</dbReference>
<dbReference type="InterPro" id="IPR013766">
    <property type="entry name" value="Thioredoxin_domain"/>
</dbReference>
<dbReference type="InterPro" id="IPR036249">
    <property type="entry name" value="Thioredoxin-like_sf"/>
</dbReference>
<dbReference type="Pfam" id="PF00085">
    <property type="entry name" value="Thioredoxin"/>
    <property type="match status" value="1"/>
</dbReference>
<name>A0A1I2MII7_9BACI</name>